<evidence type="ECO:0000313" key="2">
    <source>
        <dbReference type="EMBL" id="OBY67166.1"/>
    </source>
</evidence>
<proteinExistence type="predicted"/>
<feature type="transmembrane region" description="Helical" evidence="1">
    <location>
        <begin position="64"/>
        <end position="90"/>
    </location>
</feature>
<dbReference type="EMBL" id="LSFL01000006">
    <property type="protein sequence ID" value="OBY67166.1"/>
    <property type="molecule type" value="Genomic_DNA"/>
</dbReference>
<keyword evidence="3" id="KW-1185">Reference proteome</keyword>
<keyword evidence="1" id="KW-0472">Membrane</keyword>
<keyword evidence="1" id="KW-1133">Transmembrane helix</keyword>
<gene>
    <name evidence="2" type="ORF">LPB301_03270</name>
</gene>
<organism evidence="2 3">
    <name type="scientific">Polaribacter reichenbachii</name>
    <dbReference type="NCBI Taxonomy" id="996801"/>
    <lineage>
        <taxon>Bacteria</taxon>
        <taxon>Pseudomonadati</taxon>
        <taxon>Bacteroidota</taxon>
        <taxon>Flavobacteriia</taxon>
        <taxon>Flavobacteriales</taxon>
        <taxon>Flavobacteriaceae</taxon>
    </lineage>
</organism>
<name>A0A1B8U5N2_9FLAO</name>
<keyword evidence="1" id="KW-0812">Transmembrane</keyword>
<dbReference type="STRING" id="996801.BW723_16985"/>
<sequence length="206" mass="24736">MIKIEKEKLGLQDYFYIGYLYLIILGIVSDAIFYGIFGVSYLNYTTILDALISPISLLTNNWKISLFLGFMFWLMYLYFTKWMFSFYAFLRKKKWYRKLYDIEKWDKKYELLKEKKNIIPGMMIIFFLLFISMRTGMGIGMKHKYNNKEIIPNYTLIFKDNSRLDVRKVGQNSAYFFYFIPGEKVITATPITDNLKQIKVLKKKKE</sequence>
<dbReference type="KEGG" id="prn:BW723_16985"/>
<feature type="transmembrane region" description="Helical" evidence="1">
    <location>
        <begin position="117"/>
        <end position="137"/>
    </location>
</feature>
<evidence type="ECO:0000313" key="3">
    <source>
        <dbReference type="Proteomes" id="UP000092612"/>
    </source>
</evidence>
<dbReference type="Proteomes" id="UP000092612">
    <property type="component" value="Unassembled WGS sequence"/>
</dbReference>
<accession>A0A1B8U5N2</accession>
<comment type="caution">
    <text evidence="2">The sequence shown here is derived from an EMBL/GenBank/DDBJ whole genome shotgun (WGS) entry which is preliminary data.</text>
</comment>
<dbReference type="RefSeq" id="WP_068357436.1">
    <property type="nucleotide sequence ID" value="NZ_CP019337.1"/>
</dbReference>
<dbReference type="AlphaFoldDB" id="A0A1B8U5N2"/>
<feature type="transmembrane region" description="Helical" evidence="1">
    <location>
        <begin position="20"/>
        <end position="44"/>
    </location>
</feature>
<dbReference type="OrthoDB" id="1200238at2"/>
<evidence type="ECO:0000256" key="1">
    <source>
        <dbReference type="SAM" id="Phobius"/>
    </source>
</evidence>
<reference evidence="3" key="1">
    <citation type="submission" date="2016-02" db="EMBL/GenBank/DDBJ databases">
        <title>Paenibacillus sp. LPB0068, isolated from Crassostrea gigas.</title>
        <authorList>
            <person name="Shin S.-K."/>
            <person name="Yi H."/>
        </authorList>
    </citation>
    <scope>NUCLEOTIDE SEQUENCE [LARGE SCALE GENOMIC DNA]</scope>
    <source>
        <strain evidence="3">KCTC 23969</strain>
    </source>
</reference>
<protein>
    <submittedName>
        <fullName evidence="2">Uncharacterized protein</fullName>
    </submittedName>
</protein>